<gene>
    <name evidence="6" type="ORF">NONO_c00360</name>
</gene>
<dbReference type="eggNOG" id="COG1985">
    <property type="taxonomic scope" value="Bacteria"/>
</dbReference>
<dbReference type="SUPFAM" id="SSF53597">
    <property type="entry name" value="Dihydrofolate reductase-like"/>
    <property type="match status" value="1"/>
</dbReference>
<dbReference type="HOGENOM" id="CLU_036590_4_1_11"/>
<dbReference type="RefSeq" id="WP_025346406.1">
    <property type="nucleotide sequence ID" value="NZ_CP006850.1"/>
</dbReference>
<protein>
    <submittedName>
        <fullName evidence="6">Putative reductase/deaminase</fullName>
    </submittedName>
</protein>
<comment type="pathway">
    <text evidence="1">Cofactor biosynthesis; riboflavin biosynthesis.</text>
</comment>
<feature type="domain" description="Bacterial bifunctional deaminase-reductase C-terminal" evidence="5">
    <location>
        <begin position="5"/>
        <end position="197"/>
    </location>
</feature>
<dbReference type="GO" id="GO:0008703">
    <property type="term" value="F:5-amino-6-(5-phosphoribosylamino)uracil reductase activity"/>
    <property type="evidence" value="ECO:0007669"/>
    <property type="project" value="InterPro"/>
</dbReference>
<feature type="region of interest" description="Disordered" evidence="4">
    <location>
        <begin position="220"/>
        <end position="242"/>
    </location>
</feature>
<dbReference type="OrthoDB" id="9800865at2"/>
<dbReference type="STRING" id="1415166.NONO_c00360"/>
<keyword evidence="3" id="KW-0560">Oxidoreductase</keyword>
<evidence type="ECO:0000256" key="2">
    <source>
        <dbReference type="ARBA" id="ARBA00022857"/>
    </source>
</evidence>
<name>W5T6R1_9NOCA</name>
<dbReference type="KEGG" id="nno:NONO_c00360"/>
<dbReference type="InterPro" id="IPR002734">
    <property type="entry name" value="RibDG_C"/>
</dbReference>
<keyword evidence="2" id="KW-0521">NADP</keyword>
<dbReference type="Gene3D" id="3.40.430.10">
    <property type="entry name" value="Dihydrofolate Reductase, subunit A"/>
    <property type="match status" value="1"/>
</dbReference>
<evidence type="ECO:0000313" key="7">
    <source>
        <dbReference type="Proteomes" id="UP000019150"/>
    </source>
</evidence>
<dbReference type="Pfam" id="PF01872">
    <property type="entry name" value="RibD_C"/>
    <property type="match status" value="1"/>
</dbReference>
<evidence type="ECO:0000313" key="6">
    <source>
        <dbReference type="EMBL" id="AHH14857.1"/>
    </source>
</evidence>
<dbReference type="PATRIC" id="fig|1415166.3.peg.35"/>
<evidence type="ECO:0000259" key="5">
    <source>
        <dbReference type="Pfam" id="PF01872"/>
    </source>
</evidence>
<evidence type="ECO:0000256" key="3">
    <source>
        <dbReference type="ARBA" id="ARBA00023002"/>
    </source>
</evidence>
<keyword evidence="7" id="KW-1185">Reference proteome</keyword>
<evidence type="ECO:0000256" key="1">
    <source>
        <dbReference type="ARBA" id="ARBA00005104"/>
    </source>
</evidence>
<reference evidence="6 7" key="1">
    <citation type="journal article" date="2014" name="Appl. Environ. Microbiol.">
        <title>Insights into the Microbial Degradation of Rubber and Gutta-Percha by Analysis of the Complete Genome of Nocardia nova SH22a.</title>
        <authorList>
            <person name="Luo Q."/>
            <person name="Hiessl S."/>
            <person name="Poehlein A."/>
            <person name="Daniel R."/>
            <person name="Steinbuchel A."/>
        </authorList>
    </citation>
    <scope>NUCLEOTIDE SEQUENCE [LARGE SCALE GENOMIC DNA]</scope>
    <source>
        <strain evidence="6">SH22a</strain>
    </source>
</reference>
<dbReference type="PANTHER" id="PTHR38011">
    <property type="entry name" value="DIHYDROFOLATE REDUCTASE FAMILY PROTEIN (AFU_ORTHOLOGUE AFUA_8G06820)"/>
    <property type="match status" value="1"/>
</dbReference>
<dbReference type="InterPro" id="IPR050765">
    <property type="entry name" value="Riboflavin_Biosynth_HTPR"/>
</dbReference>
<proteinExistence type="predicted"/>
<dbReference type="EMBL" id="CP006850">
    <property type="protein sequence ID" value="AHH14857.1"/>
    <property type="molecule type" value="Genomic_DNA"/>
</dbReference>
<dbReference type="InterPro" id="IPR024072">
    <property type="entry name" value="DHFR-like_dom_sf"/>
</dbReference>
<accession>W5T6R1</accession>
<dbReference type="AlphaFoldDB" id="W5T6R1"/>
<dbReference type="Proteomes" id="UP000019150">
    <property type="component" value="Chromosome"/>
</dbReference>
<evidence type="ECO:0000256" key="4">
    <source>
        <dbReference type="SAM" id="MobiDB-lite"/>
    </source>
</evidence>
<organism evidence="6 7">
    <name type="scientific">Nocardia nova SH22a</name>
    <dbReference type="NCBI Taxonomy" id="1415166"/>
    <lineage>
        <taxon>Bacteria</taxon>
        <taxon>Bacillati</taxon>
        <taxon>Actinomycetota</taxon>
        <taxon>Actinomycetes</taxon>
        <taxon>Mycobacteriales</taxon>
        <taxon>Nocardiaceae</taxon>
        <taxon>Nocardia</taxon>
    </lineage>
</organism>
<dbReference type="GO" id="GO:0009231">
    <property type="term" value="P:riboflavin biosynthetic process"/>
    <property type="evidence" value="ECO:0007669"/>
    <property type="project" value="InterPro"/>
</dbReference>
<dbReference type="PANTHER" id="PTHR38011:SF7">
    <property type="entry name" value="2,5-DIAMINO-6-RIBOSYLAMINO-4(3H)-PYRIMIDINONE 5'-PHOSPHATE REDUCTASE"/>
    <property type="match status" value="1"/>
</dbReference>
<sequence>MTPRPYVVLSVATSIDGYIDDTGPERLLLSNAEDFDRVDRERAAADAILIGAETLRRDNPRLLVGDARRRRDRVAAGRPEFPLRVIVSASGDLDPELRFWHQGGARVVYTTTAGRARIGDRLTGYAEVVALGATVDFTALLDDLGERGIERLMVEGGGRIHTAFLAGDLADEILLAIAPVLVGDSAAPRFLHPARYPGGSRRRMVLDDVTRLGDVAVLRYRTDRHPTEPTPDGSPVTMENPQ</sequence>